<evidence type="ECO:0000256" key="1">
    <source>
        <dbReference type="SAM" id="MobiDB-lite"/>
    </source>
</evidence>
<dbReference type="OrthoDB" id="10526773at2759"/>
<dbReference type="Proteomes" id="UP001153620">
    <property type="component" value="Chromosome 1"/>
</dbReference>
<evidence type="ECO:0000313" key="3">
    <source>
        <dbReference type="Proteomes" id="UP001153620"/>
    </source>
</evidence>
<protein>
    <submittedName>
        <fullName evidence="2">Uncharacterized protein</fullName>
    </submittedName>
</protein>
<reference evidence="2" key="2">
    <citation type="submission" date="2022-10" db="EMBL/GenBank/DDBJ databases">
        <authorList>
            <consortium name="ENA_rothamsted_submissions"/>
            <consortium name="culmorum"/>
            <person name="King R."/>
        </authorList>
    </citation>
    <scope>NUCLEOTIDE SEQUENCE</scope>
</reference>
<evidence type="ECO:0000313" key="2">
    <source>
        <dbReference type="EMBL" id="CAG9800113.1"/>
    </source>
</evidence>
<feature type="region of interest" description="Disordered" evidence="1">
    <location>
        <begin position="286"/>
        <end position="315"/>
    </location>
</feature>
<accession>A0A9N9RP57</accession>
<reference evidence="2" key="1">
    <citation type="submission" date="2022-01" db="EMBL/GenBank/DDBJ databases">
        <authorList>
            <person name="King R."/>
        </authorList>
    </citation>
    <scope>NUCLEOTIDE SEQUENCE</scope>
</reference>
<dbReference type="AlphaFoldDB" id="A0A9N9RP57"/>
<name>A0A9N9RP57_9DIPT</name>
<sequence length="315" mass="36399">MHQDEILKYIETKNNYVQNDFKLHFIFEVLYFPGNRELYKKKMHSLERKMGEDVRMHTPYKIKNFLSKGFKNSFKSTHQSGVKIIHSASLLSGFSEADFGLVSRAYSDESKDEKVDDFIMAFEKLVSDPEAIPSNSVIILSQDQHHMERLKRKAEVSFTINEKKRKIAAKSKGQKSITDFFRSTKSSSSNKTQKSEEPTYKLEEIIKNKRGSDSNIKILWIPKSNDELNPGTYISVLFCKEVVSLLEGDENLDAIDACKEEINVFPSAAWWTIMKYVEKLEKAYEKESKSIDDESESSDREAENDEPNDINQETN</sequence>
<feature type="compositionally biased region" description="Basic and acidic residues" evidence="1">
    <location>
        <begin position="286"/>
        <end position="301"/>
    </location>
</feature>
<proteinExistence type="predicted"/>
<organism evidence="2 3">
    <name type="scientific">Chironomus riparius</name>
    <dbReference type="NCBI Taxonomy" id="315576"/>
    <lineage>
        <taxon>Eukaryota</taxon>
        <taxon>Metazoa</taxon>
        <taxon>Ecdysozoa</taxon>
        <taxon>Arthropoda</taxon>
        <taxon>Hexapoda</taxon>
        <taxon>Insecta</taxon>
        <taxon>Pterygota</taxon>
        <taxon>Neoptera</taxon>
        <taxon>Endopterygota</taxon>
        <taxon>Diptera</taxon>
        <taxon>Nematocera</taxon>
        <taxon>Chironomoidea</taxon>
        <taxon>Chironomidae</taxon>
        <taxon>Chironominae</taxon>
        <taxon>Chironomus</taxon>
    </lineage>
</organism>
<gene>
    <name evidence="2" type="ORF">CHIRRI_LOCUS3064</name>
</gene>
<dbReference type="EMBL" id="OU895877">
    <property type="protein sequence ID" value="CAG9800113.1"/>
    <property type="molecule type" value="Genomic_DNA"/>
</dbReference>
<keyword evidence="3" id="KW-1185">Reference proteome</keyword>